<accession>A0ABQ5AGL8</accession>
<organism evidence="2 3">
    <name type="scientific">Tanacetum coccineum</name>
    <dbReference type="NCBI Taxonomy" id="301880"/>
    <lineage>
        <taxon>Eukaryota</taxon>
        <taxon>Viridiplantae</taxon>
        <taxon>Streptophyta</taxon>
        <taxon>Embryophyta</taxon>
        <taxon>Tracheophyta</taxon>
        <taxon>Spermatophyta</taxon>
        <taxon>Magnoliopsida</taxon>
        <taxon>eudicotyledons</taxon>
        <taxon>Gunneridae</taxon>
        <taxon>Pentapetalae</taxon>
        <taxon>asterids</taxon>
        <taxon>campanulids</taxon>
        <taxon>Asterales</taxon>
        <taxon>Asteraceae</taxon>
        <taxon>Asteroideae</taxon>
        <taxon>Anthemideae</taxon>
        <taxon>Anthemidinae</taxon>
        <taxon>Tanacetum</taxon>
    </lineage>
</organism>
<dbReference type="EMBL" id="BQNB010012272">
    <property type="protein sequence ID" value="GJT01451.1"/>
    <property type="molecule type" value="Genomic_DNA"/>
</dbReference>
<feature type="region of interest" description="Disordered" evidence="1">
    <location>
        <begin position="221"/>
        <end position="243"/>
    </location>
</feature>
<protein>
    <recommendedName>
        <fullName evidence="4">Xylulose kinase-1</fullName>
    </recommendedName>
</protein>
<feature type="compositionally biased region" description="Basic and acidic residues" evidence="1">
    <location>
        <begin position="221"/>
        <end position="237"/>
    </location>
</feature>
<proteinExistence type="predicted"/>
<evidence type="ECO:0000313" key="2">
    <source>
        <dbReference type="EMBL" id="GJT01451.1"/>
    </source>
</evidence>
<name>A0ABQ5AGL8_9ASTR</name>
<sequence>MEALKFVDSHNMVAYLDKSTENADFDEIVDFLNANPIRYALTVSPTIYVSYIEQFWSTTKTKTINNETQICAKVDGMTIVIIESSVRKDLHFNDEDAVFNDEYDTPSHTKKVFANMRKQGKDFSGTVTPLFATMLIQSQAVEGEVNIHGSGEDSMKLNELMKICTNLSERVLALENIKAAQVLEITNLKKRVKKLEKKIKSRTPQLKRRLFKVRIESSAEKSLGDQEDASKQGRNEIDQDEGISWFQEDVETQGRYGHDTKINTISTSITTASINITTAEPVITASAPVATADVSFSTAEPKKSKEKGVSSETATRLTRGVIMKEASETATRPIVPPQQQLDLKDKGKRIMQEPEKPVKMKDETVYEESGDSMERAAATAISLDAEQGSGNIIRTQSMATLNELIPQETGSGSGPRRQDTMFGDRPAQTWFERLSKQSNDPPLLRFNTFGSGEDSMKLKELIDIYIKLSERVLALENIKITQDLKFTNLKKRVKKLEKKKKSRTPQLKRRLFKVRIESSAEKSLGDQEDASKQGRNEINQDEGISWFQEDAMTQGSTPVATAGVSISTAEPSTPPTTTTTFIEDEDLTITQTLMKMRKASETATRPIVPPQQRPIVPPQQRPIVPPQQQLDPKDKGKGIMQEPKKPVKVKGKDQIKYDANMAKRLQAELDEEVRIERKREEEPSNTALIEE</sequence>
<feature type="compositionally biased region" description="Low complexity" evidence="1">
    <location>
        <begin position="565"/>
        <end position="579"/>
    </location>
</feature>
<evidence type="ECO:0008006" key="4">
    <source>
        <dbReference type="Google" id="ProtNLM"/>
    </source>
</evidence>
<gene>
    <name evidence="2" type="ORF">Tco_0822620</name>
</gene>
<evidence type="ECO:0000313" key="3">
    <source>
        <dbReference type="Proteomes" id="UP001151760"/>
    </source>
</evidence>
<feature type="compositionally biased region" description="Basic and acidic residues" evidence="1">
    <location>
        <begin position="631"/>
        <end position="654"/>
    </location>
</feature>
<dbReference type="Proteomes" id="UP001151760">
    <property type="component" value="Unassembled WGS sequence"/>
</dbReference>
<reference evidence="2" key="2">
    <citation type="submission" date="2022-01" db="EMBL/GenBank/DDBJ databases">
        <authorList>
            <person name="Yamashiro T."/>
            <person name="Shiraishi A."/>
            <person name="Satake H."/>
            <person name="Nakayama K."/>
        </authorList>
    </citation>
    <scope>NUCLEOTIDE SEQUENCE</scope>
</reference>
<feature type="region of interest" description="Disordered" evidence="1">
    <location>
        <begin position="556"/>
        <end position="579"/>
    </location>
</feature>
<keyword evidence="3" id="KW-1185">Reference proteome</keyword>
<comment type="caution">
    <text evidence="2">The sequence shown here is derived from an EMBL/GenBank/DDBJ whole genome shotgun (WGS) entry which is preliminary data.</text>
</comment>
<reference evidence="2" key="1">
    <citation type="journal article" date="2022" name="Int. J. Mol. Sci.">
        <title>Draft Genome of Tanacetum Coccineum: Genomic Comparison of Closely Related Tanacetum-Family Plants.</title>
        <authorList>
            <person name="Yamashiro T."/>
            <person name="Shiraishi A."/>
            <person name="Nakayama K."/>
            <person name="Satake H."/>
        </authorList>
    </citation>
    <scope>NUCLEOTIDE SEQUENCE</scope>
</reference>
<evidence type="ECO:0000256" key="1">
    <source>
        <dbReference type="SAM" id="MobiDB-lite"/>
    </source>
</evidence>
<feature type="compositionally biased region" description="Pro residues" evidence="1">
    <location>
        <begin position="607"/>
        <end position="625"/>
    </location>
</feature>
<feature type="region of interest" description="Disordered" evidence="1">
    <location>
        <begin position="601"/>
        <end position="654"/>
    </location>
</feature>